<gene>
    <name evidence="1" type="ORF">NEUTE1DRAFT_99221</name>
</gene>
<reference evidence="2" key="1">
    <citation type="journal article" date="2011" name="Genetics">
        <title>Massive changes in genome architecture accompany the transition to self-fertility in the filamentous fungus Neurospora tetrasperma.</title>
        <authorList>
            <person name="Ellison C.E."/>
            <person name="Stajich J.E."/>
            <person name="Jacobson D.J."/>
            <person name="Natvig D.O."/>
            <person name="Lapidus A."/>
            <person name="Foster B."/>
            <person name="Aerts A."/>
            <person name="Riley R."/>
            <person name="Lindquist E.A."/>
            <person name="Grigoriev I.V."/>
            <person name="Taylor J.W."/>
        </authorList>
    </citation>
    <scope>NUCLEOTIDE SEQUENCE [LARGE SCALE GENOMIC DNA]</scope>
    <source>
        <strain evidence="2">FGSC 2508 / P0657</strain>
    </source>
</reference>
<accession>F8MIT6</accession>
<dbReference type="EMBL" id="GL891303">
    <property type="protein sequence ID" value="EGO59038.1"/>
    <property type="molecule type" value="Genomic_DNA"/>
</dbReference>
<name>F8MIT6_NEUT8</name>
<evidence type="ECO:0000313" key="1">
    <source>
        <dbReference type="EMBL" id="EGO59038.1"/>
    </source>
</evidence>
<protein>
    <submittedName>
        <fullName evidence="1">Uncharacterized protein</fullName>
    </submittedName>
</protein>
<keyword evidence="2" id="KW-1185">Reference proteome</keyword>
<evidence type="ECO:0000313" key="2">
    <source>
        <dbReference type="Proteomes" id="UP000008065"/>
    </source>
</evidence>
<dbReference type="HOGENOM" id="CLU_2278212_0_0_1"/>
<sequence length="89" mass="10184">MDLSIARRWCVALTTDTHDRRGTEEERGRETRSWVIWASLGLDPDVAAPRSQKVVRRSEETQLWMRLFGTGTGAEKRTGSGSHWKLTEL</sequence>
<dbReference type="RefSeq" id="XP_009849320.1">
    <property type="nucleotide sequence ID" value="XM_009851018.1"/>
</dbReference>
<dbReference type="AlphaFoldDB" id="F8MIT6"/>
<dbReference type="VEuPathDB" id="FungiDB:NEUTE1DRAFT_99221"/>
<dbReference type="Proteomes" id="UP000008065">
    <property type="component" value="Unassembled WGS sequence"/>
</dbReference>
<dbReference type="KEGG" id="nte:NEUTE1DRAFT99221"/>
<organism evidence="1 2">
    <name type="scientific">Neurospora tetrasperma (strain FGSC 2508 / ATCC MYA-4615 / P0657)</name>
    <dbReference type="NCBI Taxonomy" id="510951"/>
    <lineage>
        <taxon>Eukaryota</taxon>
        <taxon>Fungi</taxon>
        <taxon>Dikarya</taxon>
        <taxon>Ascomycota</taxon>
        <taxon>Pezizomycotina</taxon>
        <taxon>Sordariomycetes</taxon>
        <taxon>Sordariomycetidae</taxon>
        <taxon>Sordariales</taxon>
        <taxon>Sordariaceae</taxon>
        <taxon>Neurospora</taxon>
    </lineage>
</organism>
<dbReference type="GeneID" id="20831934"/>
<proteinExistence type="predicted"/>